<name>A0ABN1QVQ5_9ACTN</name>
<keyword evidence="3" id="KW-1185">Reference proteome</keyword>
<dbReference type="InterPro" id="IPR013216">
    <property type="entry name" value="Methyltransf_11"/>
</dbReference>
<dbReference type="RefSeq" id="WP_344239922.1">
    <property type="nucleotide sequence ID" value="NZ_BAAAHH010000007.1"/>
</dbReference>
<dbReference type="Proteomes" id="UP001500665">
    <property type="component" value="Unassembled WGS sequence"/>
</dbReference>
<dbReference type="Pfam" id="PF08241">
    <property type="entry name" value="Methyltransf_11"/>
    <property type="match status" value="1"/>
</dbReference>
<feature type="domain" description="Methyltransferase type 11" evidence="1">
    <location>
        <begin position="31"/>
        <end position="126"/>
    </location>
</feature>
<protein>
    <recommendedName>
        <fullName evidence="1">Methyltransferase type 11 domain-containing protein</fullName>
    </recommendedName>
</protein>
<comment type="caution">
    <text evidence="2">The sequence shown here is derived from an EMBL/GenBank/DDBJ whole genome shotgun (WGS) entry which is preliminary data.</text>
</comment>
<dbReference type="PANTHER" id="PTHR43591">
    <property type="entry name" value="METHYLTRANSFERASE"/>
    <property type="match status" value="1"/>
</dbReference>
<reference evidence="2 3" key="1">
    <citation type="journal article" date="2019" name="Int. J. Syst. Evol. Microbiol.">
        <title>The Global Catalogue of Microorganisms (GCM) 10K type strain sequencing project: providing services to taxonomists for standard genome sequencing and annotation.</title>
        <authorList>
            <consortium name="The Broad Institute Genomics Platform"/>
            <consortium name="The Broad Institute Genome Sequencing Center for Infectious Disease"/>
            <person name="Wu L."/>
            <person name="Ma J."/>
        </authorList>
    </citation>
    <scope>NUCLEOTIDE SEQUENCE [LARGE SCALE GENOMIC DNA]</scope>
    <source>
        <strain evidence="2 3">JCM 10696</strain>
    </source>
</reference>
<sequence length="165" mass="18038">MTVTNEETYQAAVRHFFRFAEPELDLDDICLEVHAGTGEVSRALAHRVRQVTAVDSSFDALTEGKRLADREPQTNIIFQCGEASDLPHLNRTFTLVLCHDALGTDPDPEAVVRELVRVSRPGAAIILADAKLGVAELRDLLTGAGAEVRRTDTAEDHAYVEAFAP</sequence>
<gene>
    <name evidence="2" type="ORF">GCM10009550_24260</name>
</gene>
<evidence type="ECO:0000313" key="3">
    <source>
        <dbReference type="Proteomes" id="UP001500665"/>
    </source>
</evidence>
<organism evidence="2 3">
    <name type="scientific">Actinocorallia libanotica</name>
    <dbReference type="NCBI Taxonomy" id="46162"/>
    <lineage>
        <taxon>Bacteria</taxon>
        <taxon>Bacillati</taxon>
        <taxon>Actinomycetota</taxon>
        <taxon>Actinomycetes</taxon>
        <taxon>Streptosporangiales</taxon>
        <taxon>Thermomonosporaceae</taxon>
        <taxon>Actinocorallia</taxon>
    </lineage>
</organism>
<dbReference type="Gene3D" id="3.40.50.150">
    <property type="entry name" value="Vaccinia Virus protein VP39"/>
    <property type="match status" value="1"/>
</dbReference>
<proteinExistence type="predicted"/>
<evidence type="ECO:0000259" key="1">
    <source>
        <dbReference type="Pfam" id="PF08241"/>
    </source>
</evidence>
<accession>A0ABN1QVQ5</accession>
<dbReference type="SUPFAM" id="SSF53335">
    <property type="entry name" value="S-adenosyl-L-methionine-dependent methyltransferases"/>
    <property type="match status" value="1"/>
</dbReference>
<dbReference type="InterPro" id="IPR029063">
    <property type="entry name" value="SAM-dependent_MTases_sf"/>
</dbReference>
<evidence type="ECO:0000313" key="2">
    <source>
        <dbReference type="EMBL" id="GAA0948148.1"/>
    </source>
</evidence>
<dbReference type="EMBL" id="BAAAHH010000007">
    <property type="protein sequence ID" value="GAA0948148.1"/>
    <property type="molecule type" value="Genomic_DNA"/>
</dbReference>
<dbReference type="CDD" id="cd02440">
    <property type="entry name" value="AdoMet_MTases"/>
    <property type="match status" value="1"/>
</dbReference>